<dbReference type="PANTHER" id="PTHR43214:SF40">
    <property type="entry name" value="TRANSCRIPTIONAL REGULATORY PROTEIN LNRK"/>
    <property type="match status" value="1"/>
</dbReference>
<dbReference type="GO" id="GO:0003677">
    <property type="term" value="F:DNA binding"/>
    <property type="evidence" value="ECO:0007669"/>
    <property type="project" value="UniProtKB-KW"/>
</dbReference>
<evidence type="ECO:0000313" key="7">
    <source>
        <dbReference type="Proteomes" id="UP000283433"/>
    </source>
</evidence>
<dbReference type="Pfam" id="PF00072">
    <property type="entry name" value="Response_reg"/>
    <property type="match status" value="1"/>
</dbReference>
<dbReference type="RefSeq" id="WP_120181255.1">
    <property type="nucleotide sequence ID" value="NZ_CBINCU010000002.1"/>
</dbReference>
<evidence type="ECO:0000259" key="5">
    <source>
        <dbReference type="PROSITE" id="PS50110"/>
    </source>
</evidence>
<name>A0A419S704_9SPHI</name>
<evidence type="ECO:0000256" key="3">
    <source>
        <dbReference type="PROSITE-ProRule" id="PRU00169"/>
    </source>
</evidence>
<dbReference type="SUPFAM" id="SSF52172">
    <property type="entry name" value="CheY-like"/>
    <property type="match status" value="1"/>
</dbReference>
<dbReference type="Proteomes" id="UP000283433">
    <property type="component" value="Unassembled WGS sequence"/>
</dbReference>
<dbReference type="SMART" id="SM00448">
    <property type="entry name" value="REC"/>
    <property type="match status" value="1"/>
</dbReference>
<dbReference type="EMBL" id="MBTA01000012">
    <property type="protein sequence ID" value="RKD17061.1"/>
    <property type="molecule type" value="Genomic_DNA"/>
</dbReference>
<proteinExistence type="predicted"/>
<dbReference type="Pfam" id="PF00196">
    <property type="entry name" value="GerE"/>
    <property type="match status" value="1"/>
</dbReference>
<reference evidence="6 7" key="1">
    <citation type="submission" date="2016-07" db="EMBL/GenBank/DDBJ databases">
        <title>Genome of Pelobium manganitolerans.</title>
        <authorList>
            <person name="Wu S."/>
            <person name="Wang G."/>
        </authorList>
    </citation>
    <scope>NUCLEOTIDE SEQUENCE [LARGE SCALE GENOMIC DNA]</scope>
    <source>
        <strain evidence="6 7">YS-25</strain>
    </source>
</reference>
<feature type="domain" description="Response regulatory" evidence="5">
    <location>
        <begin position="7"/>
        <end position="123"/>
    </location>
</feature>
<dbReference type="InterPro" id="IPR000792">
    <property type="entry name" value="Tscrpt_reg_LuxR_C"/>
</dbReference>
<dbReference type="SMART" id="SM00421">
    <property type="entry name" value="HTH_LUXR"/>
    <property type="match status" value="1"/>
</dbReference>
<dbReference type="PROSITE" id="PS00622">
    <property type="entry name" value="HTH_LUXR_1"/>
    <property type="match status" value="1"/>
</dbReference>
<dbReference type="SUPFAM" id="SSF46894">
    <property type="entry name" value="C-terminal effector domain of the bipartite response regulators"/>
    <property type="match status" value="1"/>
</dbReference>
<dbReference type="PROSITE" id="PS50110">
    <property type="entry name" value="RESPONSE_REGULATORY"/>
    <property type="match status" value="1"/>
</dbReference>
<dbReference type="CDD" id="cd06170">
    <property type="entry name" value="LuxR_C_like"/>
    <property type="match status" value="1"/>
</dbReference>
<evidence type="ECO:0000256" key="2">
    <source>
        <dbReference type="ARBA" id="ARBA00023125"/>
    </source>
</evidence>
<dbReference type="InterPro" id="IPR001789">
    <property type="entry name" value="Sig_transdc_resp-reg_receiver"/>
</dbReference>
<dbReference type="PANTHER" id="PTHR43214">
    <property type="entry name" value="TWO-COMPONENT RESPONSE REGULATOR"/>
    <property type="match status" value="1"/>
</dbReference>
<dbReference type="InterPro" id="IPR011006">
    <property type="entry name" value="CheY-like_superfamily"/>
</dbReference>
<dbReference type="CDD" id="cd17535">
    <property type="entry name" value="REC_NarL-like"/>
    <property type="match status" value="1"/>
</dbReference>
<keyword evidence="2 6" id="KW-0238">DNA-binding</keyword>
<evidence type="ECO:0000313" key="6">
    <source>
        <dbReference type="EMBL" id="RKD17061.1"/>
    </source>
</evidence>
<dbReference type="InterPro" id="IPR016032">
    <property type="entry name" value="Sig_transdc_resp-reg_C-effctor"/>
</dbReference>
<dbReference type="InterPro" id="IPR039420">
    <property type="entry name" value="WalR-like"/>
</dbReference>
<dbReference type="OrthoDB" id="9797341at2"/>
<gene>
    <name evidence="6" type="ORF">BCY91_02630</name>
</gene>
<protein>
    <submittedName>
        <fullName evidence="6">DNA-binding response regulator</fullName>
    </submittedName>
</protein>
<dbReference type="AlphaFoldDB" id="A0A419S704"/>
<evidence type="ECO:0000256" key="1">
    <source>
        <dbReference type="ARBA" id="ARBA00022553"/>
    </source>
</evidence>
<dbReference type="InterPro" id="IPR058245">
    <property type="entry name" value="NreC/VraR/RcsB-like_REC"/>
</dbReference>
<dbReference type="Gene3D" id="3.40.50.2300">
    <property type="match status" value="1"/>
</dbReference>
<feature type="modified residue" description="4-aspartylphosphate" evidence="3">
    <location>
        <position position="58"/>
    </location>
</feature>
<accession>A0A419S704</accession>
<dbReference type="PRINTS" id="PR00038">
    <property type="entry name" value="HTHLUXR"/>
</dbReference>
<organism evidence="6 7">
    <name type="scientific">Pelobium manganitolerans</name>
    <dbReference type="NCBI Taxonomy" id="1842495"/>
    <lineage>
        <taxon>Bacteria</taxon>
        <taxon>Pseudomonadati</taxon>
        <taxon>Bacteroidota</taxon>
        <taxon>Sphingobacteriia</taxon>
        <taxon>Sphingobacteriales</taxon>
        <taxon>Sphingobacteriaceae</taxon>
        <taxon>Pelobium</taxon>
    </lineage>
</organism>
<sequence>MLPNPIQIAVAEDNGFALKACLNKLANYPEISVVAVGFNGYELLSEIRNKNIDLVLMDIQMPGMDGIAATSALKKQHPEIKVLMLTTFDDDENIFKAIMAGANGYLLKEATAEHLRQSIMETLSGGAAMSAGVAVRVLHLLRNPLQNHPQHSLDFGLTKREIELLNQLKSGLSYEQIALNLFISYGTVRKHIENIYRKLQVNNKTTALDVAVKNRII</sequence>
<feature type="domain" description="HTH luxR-type" evidence="4">
    <location>
        <begin position="150"/>
        <end position="215"/>
    </location>
</feature>
<keyword evidence="1 3" id="KW-0597">Phosphoprotein</keyword>
<comment type="caution">
    <text evidence="6">The sequence shown here is derived from an EMBL/GenBank/DDBJ whole genome shotgun (WGS) entry which is preliminary data.</text>
</comment>
<dbReference type="GO" id="GO:0000160">
    <property type="term" value="P:phosphorelay signal transduction system"/>
    <property type="evidence" value="ECO:0007669"/>
    <property type="project" value="InterPro"/>
</dbReference>
<keyword evidence="7" id="KW-1185">Reference proteome</keyword>
<evidence type="ECO:0000259" key="4">
    <source>
        <dbReference type="PROSITE" id="PS50043"/>
    </source>
</evidence>
<dbReference type="GO" id="GO:0006355">
    <property type="term" value="P:regulation of DNA-templated transcription"/>
    <property type="evidence" value="ECO:0007669"/>
    <property type="project" value="InterPro"/>
</dbReference>
<dbReference type="PROSITE" id="PS50043">
    <property type="entry name" value="HTH_LUXR_2"/>
    <property type="match status" value="1"/>
</dbReference>